<feature type="region of interest" description="Disordered" evidence="1">
    <location>
        <begin position="84"/>
        <end position="105"/>
    </location>
</feature>
<accession>A0AAD7N4F8</accession>
<proteinExistence type="predicted"/>
<name>A0AAD7N4F8_9AGAR</name>
<comment type="caution">
    <text evidence="2">The sequence shown here is derived from an EMBL/GenBank/DDBJ whole genome shotgun (WGS) entry which is preliminary data.</text>
</comment>
<gene>
    <name evidence="2" type="ORF">B0H16DRAFT_1558947</name>
</gene>
<evidence type="ECO:0000313" key="3">
    <source>
        <dbReference type="Proteomes" id="UP001215598"/>
    </source>
</evidence>
<dbReference type="EMBL" id="JARKIB010000084">
    <property type="protein sequence ID" value="KAJ7745122.1"/>
    <property type="molecule type" value="Genomic_DNA"/>
</dbReference>
<evidence type="ECO:0000256" key="1">
    <source>
        <dbReference type="SAM" id="MobiDB-lite"/>
    </source>
</evidence>
<sequence>MTVYLYMCYSKEWEVCKPVLGGDTPLTSPQGVYDYFESMWQTTLYSTRCTFWIRSTTGRLSVDPVASDTEIYLSPFALILRTSKGTSPATPSGPPNAHSASLPQVATSWGPPNTEDLVIEFLELRQYHRICFLYLRQYWGRSIHTSSTVNAGAVIYWPSRHQYEDHTEIVFLEEPDVYTHTGDGWWIEGHGAGDLVGNGWSRYSV</sequence>
<organism evidence="2 3">
    <name type="scientific">Mycena metata</name>
    <dbReference type="NCBI Taxonomy" id="1033252"/>
    <lineage>
        <taxon>Eukaryota</taxon>
        <taxon>Fungi</taxon>
        <taxon>Dikarya</taxon>
        <taxon>Basidiomycota</taxon>
        <taxon>Agaricomycotina</taxon>
        <taxon>Agaricomycetes</taxon>
        <taxon>Agaricomycetidae</taxon>
        <taxon>Agaricales</taxon>
        <taxon>Marasmiineae</taxon>
        <taxon>Mycenaceae</taxon>
        <taxon>Mycena</taxon>
    </lineage>
</organism>
<dbReference type="Proteomes" id="UP001215598">
    <property type="component" value="Unassembled WGS sequence"/>
</dbReference>
<reference evidence="2" key="1">
    <citation type="submission" date="2023-03" db="EMBL/GenBank/DDBJ databases">
        <title>Massive genome expansion in bonnet fungi (Mycena s.s.) driven by repeated elements and novel gene families across ecological guilds.</title>
        <authorList>
            <consortium name="Lawrence Berkeley National Laboratory"/>
            <person name="Harder C.B."/>
            <person name="Miyauchi S."/>
            <person name="Viragh M."/>
            <person name="Kuo A."/>
            <person name="Thoen E."/>
            <person name="Andreopoulos B."/>
            <person name="Lu D."/>
            <person name="Skrede I."/>
            <person name="Drula E."/>
            <person name="Henrissat B."/>
            <person name="Morin E."/>
            <person name="Kohler A."/>
            <person name="Barry K."/>
            <person name="LaButti K."/>
            <person name="Morin E."/>
            <person name="Salamov A."/>
            <person name="Lipzen A."/>
            <person name="Mereny Z."/>
            <person name="Hegedus B."/>
            <person name="Baldrian P."/>
            <person name="Stursova M."/>
            <person name="Weitz H."/>
            <person name="Taylor A."/>
            <person name="Grigoriev I.V."/>
            <person name="Nagy L.G."/>
            <person name="Martin F."/>
            <person name="Kauserud H."/>
        </authorList>
    </citation>
    <scope>NUCLEOTIDE SEQUENCE</scope>
    <source>
        <strain evidence="2">CBHHK182m</strain>
    </source>
</reference>
<evidence type="ECO:0000313" key="2">
    <source>
        <dbReference type="EMBL" id="KAJ7745122.1"/>
    </source>
</evidence>
<protein>
    <submittedName>
        <fullName evidence="2">Uncharacterized protein</fullName>
    </submittedName>
</protein>
<keyword evidence="3" id="KW-1185">Reference proteome</keyword>
<dbReference type="AlphaFoldDB" id="A0AAD7N4F8"/>